<keyword evidence="1" id="KW-1133">Transmembrane helix</keyword>
<evidence type="ECO:0000313" key="3">
    <source>
        <dbReference type="Proteomes" id="UP001347796"/>
    </source>
</evidence>
<gene>
    <name evidence="2" type="ORF">SNE40_004980</name>
</gene>
<keyword evidence="1" id="KW-0472">Membrane</keyword>
<sequence length="140" mass="16670">MKLIKDIEVNKSAILLNVLLGNDTDYVYCENGSYAEIYNSTDMNDTNHEFDAFLYIICVLSFYALSMVLLMIKYIRREEAEMSLDYYYTEFVKRDRFQCAQFQNKTALQREKTRFDKYWDNSNGTVDDYVTESSFEDTEF</sequence>
<accession>A0AAN8K425</accession>
<keyword evidence="3" id="KW-1185">Reference proteome</keyword>
<evidence type="ECO:0000256" key="1">
    <source>
        <dbReference type="SAM" id="Phobius"/>
    </source>
</evidence>
<organism evidence="2 3">
    <name type="scientific">Patella caerulea</name>
    <name type="common">Rayed Mediterranean limpet</name>
    <dbReference type="NCBI Taxonomy" id="87958"/>
    <lineage>
        <taxon>Eukaryota</taxon>
        <taxon>Metazoa</taxon>
        <taxon>Spiralia</taxon>
        <taxon>Lophotrochozoa</taxon>
        <taxon>Mollusca</taxon>
        <taxon>Gastropoda</taxon>
        <taxon>Patellogastropoda</taxon>
        <taxon>Patelloidea</taxon>
        <taxon>Patellidae</taxon>
        <taxon>Patella</taxon>
    </lineage>
</organism>
<dbReference type="AlphaFoldDB" id="A0AAN8K425"/>
<name>A0AAN8K425_PATCE</name>
<evidence type="ECO:0000313" key="2">
    <source>
        <dbReference type="EMBL" id="KAK6188898.1"/>
    </source>
</evidence>
<comment type="caution">
    <text evidence="2">The sequence shown here is derived from an EMBL/GenBank/DDBJ whole genome shotgun (WGS) entry which is preliminary data.</text>
</comment>
<proteinExistence type="predicted"/>
<dbReference type="EMBL" id="JAZGQO010000003">
    <property type="protein sequence ID" value="KAK6188898.1"/>
    <property type="molecule type" value="Genomic_DNA"/>
</dbReference>
<keyword evidence="1" id="KW-0812">Transmembrane</keyword>
<protein>
    <submittedName>
        <fullName evidence="2">Uncharacterized protein</fullName>
    </submittedName>
</protein>
<feature type="transmembrane region" description="Helical" evidence="1">
    <location>
        <begin position="52"/>
        <end position="72"/>
    </location>
</feature>
<dbReference type="Proteomes" id="UP001347796">
    <property type="component" value="Unassembled WGS sequence"/>
</dbReference>
<reference evidence="2 3" key="1">
    <citation type="submission" date="2024-01" db="EMBL/GenBank/DDBJ databases">
        <title>The genome of the rayed Mediterranean limpet Patella caerulea (Linnaeus, 1758).</title>
        <authorList>
            <person name="Anh-Thu Weber A."/>
            <person name="Halstead-Nussloch G."/>
        </authorList>
    </citation>
    <scope>NUCLEOTIDE SEQUENCE [LARGE SCALE GENOMIC DNA]</scope>
    <source>
        <strain evidence="2">AATW-2023a</strain>
        <tissue evidence="2">Whole specimen</tissue>
    </source>
</reference>